<proteinExistence type="predicted"/>
<dbReference type="PROSITE" id="PS50937">
    <property type="entry name" value="HTH_MERR_2"/>
    <property type="match status" value="1"/>
</dbReference>
<keyword evidence="1" id="KW-0238">DNA-binding</keyword>
<keyword evidence="4" id="KW-1185">Reference proteome</keyword>
<dbReference type="GO" id="GO:0003700">
    <property type="term" value="F:DNA-binding transcription factor activity"/>
    <property type="evidence" value="ECO:0007669"/>
    <property type="project" value="InterPro"/>
</dbReference>
<dbReference type="RefSeq" id="WP_272420264.1">
    <property type="nucleotide sequence ID" value="NZ_JAGTJJ010000005.1"/>
</dbReference>
<dbReference type="AlphaFoldDB" id="A0A9X3X2I2"/>
<name>A0A9X3X2I2_9BACT</name>
<organism evidence="3 4">
    <name type="scientific">Polyangium jinanense</name>
    <dbReference type="NCBI Taxonomy" id="2829994"/>
    <lineage>
        <taxon>Bacteria</taxon>
        <taxon>Pseudomonadati</taxon>
        <taxon>Myxococcota</taxon>
        <taxon>Polyangia</taxon>
        <taxon>Polyangiales</taxon>
        <taxon>Polyangiaceae</taxon>
        <taxon>Polyangium</taxon>
    </lineage>
</organism>
<dbReference type="EMBL" id="JAGTJJ010000005">
    <property type="protein sequence ID" value="MDC3981595.1"/>
    <property type="molecule type" value="Genomic_DNA"/>
</dbReference>
<dbReference type="SMART" id="SM00422">
    <property type="entry name" value="HTH_MERR"/>
    <property type="match status" value="1"/>
</dbReference>
<dbReference type="PANTHER" id="PTHR30204:SF93">
    <property type="entry name" value="HTH MERR-TYPE DOMAIN-CONTAINING PROTEIN"/>
    <property type="match status" value="1"/>
</dbReference>
<evidence type="ECO:0000313" key="4">
    <source>
        <dbReference type="Proteomes" id="UP001151081"/>
    </source>
</evidence>
<evidence type="ECO:0000313" key="3">
    <source>
        <dbReference type="EMBL" id="MDC3981595.1"/>
    </source>
</evidence>
<feature type="domain" description="HTH merR-type" evidence="2">
    <location>
        <begin position="6"/>
        <end position="75"/>
    </location>
</feature>
<dbReference type="Pfam" id="PF13411">
    <property type="entry name" value="MerR_1"/>
    <property type="match status" value="1"/>
</dbReference>
<dbReference type="PRINTS" id="PR00040">
    <property type="entry name" value="HTHMERR"/>
</dbReference>
<dbReference type="Gene3D" id="1.10.1660.10">
    <property type="match status" value="1"/>
</dbReference>
<comment type="caution">
    <text evidence="3">The sequence shown here is derived from an EMBL/GenBank/DDBJ whole genome shotgun (WGS) entry which is preliminary data.</text>
</comment>
<dbReference type="InterPro" id="IPR047057">
    <property type="entry name" value="MerR_fam"/>
</dbReference>
<dbReference type="SUPFAM" id="SSF46955">
    <property type="entry name" value="Putative DNA-binding domain"/>
    <property type="match status" value="1"/>
</dbReference>
<accession>A0A9X3X2I2</accession>
<dbReference type="PANTHER" id="PTHR30204">
    <property type="entry name" value="REDOX-CYCLING DRUG-SENSING TRANSCRIPTIONAL ACTIVATOR SOXR"/>
    <property type="match status" value="1"/>
</dbReference>
<sequence length="305" mass="33992">MPKREALTIGELSRRTGIPVKTLRFYSDEGLLPPAGRSRANYRLYDEEQVVRVELVRTLREAGVDLATIRKVLARNLSLEDALRLRLAAVEAHVASLSRIAAALRAALRTEPTEKDLRRLWTVTRLSNEERKAVITRFYDQVADGVPVDGEWMRGMIEASSPKLPDDATPAQLEAWIELAEILADPTFVANMRVMAAVTWNEEIDHAALLRAQSEAVAAAREARGRGVDPHSAEALAIAERFVWAAASANGRELDDAFAEQLRKTQDPRALRYWELVSAMTGEPLSPAYEDGRWLGAAIARFLER</sequence>
<dbReference type="GO" id="GO:0003677">
    <property type="term" value="F:DNA binding"/>
    <property type="evidence" value="ECO:0007669"/>
    <property type="project" value="UniProtKB-KW"/>
</dbReference>
<protein>
    <submittedName>
        <fullName evidence="3">MerR family transcriptional regulator</fullName>
    </submittedName>
</protein>
<reference evidence="3 4" key="1">
    <citation type="submission" date="2021-04" db="EMBL/GenBank/DDBJ databases">
        <title>Genome analysis of Polyangium sp.</title>
        <authorList>
            <person name="Li Y."/>
            <person name="Wang J."/>
        </authorList>
    </citation>
    <scope>NUCLEOTIDE SEQUENCE [LARGE SCALE GENOMIC DNA]</scope>
    <source>
        <strain evidence="3 4">SDU14</strain>
    </source>
</reference>
<dbReference type="InterPro" id="IPR009061">
    <property type="entry name" value="DNA-bd_dom_put_sf"/>
</dbReference>
<evidence type="ECO:0000256" key="1">
    <source>
        <dbReference type="ARBA" id="ARBA00023125"/>
    </source>
</evidence>
<gene>
    <name evidence="3" type="ORF">KEG57_13865</name>
</gene>
<dbReference type="Proteomes" id="UP001151081">
    <property type="component" value="Unassembled WGS sequence"/>
</dbReference>
<dbReference type="CDD" id="cd00592">
    <property type="entry name" value="HTH_MerR-like"/>
    <property type="match status" value="1"/>
</dbReference>
<evidence type="ECO:0000259" key="2">
    <source>
        <dbReference type="PROSITE" id="PS50937"/>
    </source>
</evidence>
<dbReference type="InterPro" id="IPR000551">
    <property type="entry name" value="MerR-type_HTH_dom"/>
</dbReference>